<dbReference type="InterPro" id="IPR005335">
    <property type="entry name" value="Terminase_ssu"/>
</dbReference>
<name>A0ABX7B677_9PROT</name>
<dbReference type="Gene3D" id="1.10.10.1400">
    <property type="entry name" value="Terminase, small subunit, N-terminal DNA-binding domain, HTH motif"/>
    <property type="match status" value="1"/>
</dbReference>
<sequence length="241" mass="25823">MPAPAPAPTSAAPAAPSIYTPLPHRQEAFARHVAAGRGYAGAARLSGYAWASARQTGSRLMKQPEVAARVVELTEADKTRRHAELDELVAAAKRVLIDAMEKQNHFAALRAIDQIARLRGLAGPAAEARDTALDADPEPDDNASACSSIADPEAQFEPPMPAAGLAPVEPAPEDPEKADARQAKANYRHTKRSIEILRKRHPDLYARVSRGSMEDAGLYFDAALNLLPPDRWPGAESPAHP</sequence>
<reference evidence="2" key="1">
    <citation type="submission" date="2021-02" db="EMBL/GenBank/DDBJ databases">
        <title>Skermanella TT6 skin isolate.</title>
        <authorList>
            <person name="Lee K."/>
            <person name="Ganzorig M."/>
        </authorList>
    </citation>
    <scope>NUCLEOTIDE SEQUENCE</scope>
    <source>
        <strain evidence="2">TT6</strain>
    </source>
</reference>
<proteinExistence type="predicted"/>
<dbReference type="RefSeq" id="WP_201076006.1">
    <property type="nucleotide sequence ID" value="NZ_CP067420.1"/>
</dbReference>
<dbReference type="Pfam" id="PF03592">
    <property type="entry name" value="Terminase_2"/>
    <property type="match status" value="1"/>
</dbReference>
<evidence type="ECO:0000313" key="3">
    <source>
        <dbReference type="Proteomes" id="UP000595197"/>
    </source>
</evidence>
<accession>A0ABX7B677</accession>
<feature type="region of interest" description="Disordered" evidence="1">
    <location>
        <begin position="152"/>
        <end position="193"/>
    </location>
</feature>
<dbReference type="InterPro" id="IPR038713">
    <property type="entry name" value="Terminase_Gp1_N_sf"/>
</dbReference>
<evidence type="ECO:0008006" key="4">
    <source>
        <dbReference type="Google" id="ProtNLM"/>
    </source>
</evidence>
<gene>
    <name evidence="2" type="ORF">IGS68_27165</name>
</gene>
<organism evidence="2 3">
    <name type="scientific">Skermanella cutis</name>
    <dbReference type="NCBI Taxonomy" id="2775420"/>
    <lineage>
        <taxon>Bacteria</taxon>
        <taxon>Pseudomonadati</taxon>
        <taxon>Pseudomonadota</taxon>
        <taxon>Alphaproteobacteria</taxon>
        <taxon>Rhodospirillales</taxon>
        <taxon>Azospirillaceae</taxon>
        <taxon>Skermanella</taxon>
    </lineage>
</organism>
<evidence type="ECO:0000313" key="2">
    <source>
        <dbReference type="EMBL" id="QQP89603.1"/>
    </source>
</evidence>
<dbReference type="Proteomes" id="UP000595197">
    <property type="component" value="Chromosome"/>
</dbReference>
<keyword evidence="3" id="KW-1185">Reference proteome</keyword>
<protein>
    <recommendedName>
        <fullName evidence="4">Terminase small subunit</fullName>
    </recommendedName>
</protein>
<evidence type="ECO:0000256" key="1">
    <source>
        <dbReference type="SAM" id="MobiDB-lite"/>
    </source>
</evidence>
<dbReference type="EMBL" id="CP067420">
    <property type="protein sequence ID" value="QQP89603.1"/>
    <property type="molecule type" value="Genomic_DNA"/>
</dbReference>